<feature type="compositionally biased region" description="Low complexity" evidence="1">
    <location>
        <begin position="127"/>
        <end position="139"/>
    </location>
</feature>
<evidence type="ECO:0000313" key="2">
    <source>
        <dbReference type="Proteomes" id="UP000515135"/>
    </source>
</evidence>
<sequence length="371" mass="40935">MEGANPSPYVGSRAEWILMQANDFDRKSREMQCGGCGGKKANWVCLDAACVAYNRGSALLLCDVCDGQFHPPSSPVMVGHRRLATVLYMSLQLLYRNHQTAQTFPEPGRGAKPESTTTARPPPPYPAAQAHNQHPHAIPTSTASMLPSPPVSPQKLPIGNDRPLDHHIKKEIVEKPQEDMQWSAPSQQNTVVNQDSAGEAVLPKTRLFATGGPGQWTQPPAPHDPRGPAMAERPVEPVLGPDGSCPPQDVARSIEYRATFGNNLRPIHKRYALILKALRQSGGAMSLAEAFSRESFSKLSVKNCLGIAELRLLDVALYQRVFEGYKQRADTTRITVAGLEQECRRVLAVYRNHVKEMRDRGDLLPFFDVTY</sequence>
<name>A0A6P5APG6_BRABE</name>
<feature type="region of interest" description="Disordered" evidence="1">
    <location>
        <begin position="101"/>
        <end position="163"/>
    </location>
</feature>
<dbReference type="OrthoDB" id="5984049at2759"/>
<evidence type="ECO:0000256" key="1">
    <source>
        <dbReference type="SAM" id="MobiDB-lite"/>
    </source>
</evidence>
<keyword evidence="2" id="KW-1185">Reference proteome</keyword>
<evidence type="ECO:0000313" key="3">
    <source>
        <dbReference type="RefSeq" id="XP_019648019.1"/>
    </source>
</evidence>
<organism evidence="2 3">
    <name type="scientific">Branchiostoma belcheri</name>
    <name type="common">Amphioxus</name>
    <dbReference type="NCBI Taxonomy" id="7741"/>
    <lineage>
        <taxon>Eukaryota</taxon>
        <taxon>Metazoa</taxon>
        <taxon>Chordata</taxon>
        <taxon>Cephalochordata</taxon>
        <taxon>Leptocardii</taxon>
        <taxon>Amphioxiformes</taxon>
        <taxon>Branchiostomatidae</taxon>
        <taxon>Branchiostoma</taxon>
    </lineage>
</organism>
<dbReference type="KEGG" id="bbel:109488251"/>
<gene>
    <name evidence="3" type="primary">LOC109488251</name>
</gene>
<accession>A0A6P5APG6</accession>
<protein>
    <submittedName>
        <fullName evidence="3">Uncharacterized protein LOC109488251</fullName>
    </submittedName>
</protein>
<reference evidence="3" key="1">
    <citation type="submission" date="2025-08" db="UniProtKB">
        <authorList>
            <consortium name="RefSeq"/>
        </authorList>
    </citation>
    <scope>IDENTIFICATION</scope>
    <source>
        <tissue evidence="3">Gonad</tissue>
    </source>
</reference>
<dbReference type="Proteomes" id="UP000515135">
    <property type="component" value="Unplaced"/>
</dbReference>
<dbReference type="AlphaFoldDB" id="A0A6P5APG6"/>
<proteinExistence type="predicted"/>
<dbReference type="GeneID" id="109488251"/>
<dbReference type="RefSeq" id="XP_019648019.1">
    <property type="nucleotide sequence ID" value="XM_019792460.1"/>
</dbReference>